<feature type="region of interest" description="Disordered" evidence="2">
    <location>
        <begin position="1358"/>
        <end position="1414"/>
    </location>
</feature>
<evidence type="ECO:0000313" key="4">
    <source>
        <dbReference type="Proteomes" id="UP001497623"/>
    </source>
</evidence>
<evidence type="ECO:0000256" key="1">
    <source>
        <dbReference type="SAM" id="Coils"/>
    </source>
</evidence>
<proteinExistence type="predicted"/>
<comment type="caution">
    <text evidence="3">The sequence shown here is derived from an EMBL/GenBank/DDBJ whole genome shotgun (WGS) entry which is preliminary data.</text>
</comment>
<feature type="compositionally biased region" description="Acidic residues" evidence="2">
    <location>
        <begin position="1367"/>
        <end position="1380"/>
    </location>
</feature>
<protein>
    <submittedName>
        <fullName evidence="3">Uncharacterized protein</fullName>
    </submittedName>
</protein>
<sequence length="1414" mass="155792">MEGEENPGTGGNSDDDTDPSKPLNEENVEMLINFDSDENTNDTQEHLRSKSNETFLCYMNTSDANDNGEGDLASCLEPDISSFDHIKDVTFFGKINTSDVNDNGEADLAACLEPDTSSSDQIEDVSIKNENDMCTGPPDVCSTISSPESLQNVNGGRCLEEHLDDPSIEKTKDEDIDETDCSNLFCLSQDQENDDLNIKDETYQSPVQNSINILDSNEDINDTNLHLPIDVCLSGISPECPENVIDGEAFEENMHVSSTEITNQVKTECSNSIYISQNQEIDDFSIESEIVQSIVKDDNNFSNFVEDVPDNISHPGQEVIETELLLNSAKDFKHLLDKKEAFSLDSIADDDLDISVNEQRNFETEDLLTEFNENDLSFEDDAKEIKTPKITKDSMLLLTNNYDLLNDSPVITWVDTKEDFSSQCAEVINETSQNIEIDVSHQFNMDDIHLNSFNHCVPIDSMTNIFECKETIKNMCLKKEETHFDLSKMDIPPGSENQIFNQVEALNGSQKFPCPAKYSEQYDPINNDSLSSGISYVKIPERELNDFEYFPPSSTFENLKFSPGTQYIPVFDVDTRFCYQNSYESKNTHRDLHINKNEDENAEITHIESEYDIQSDCLGNLETNHCQKEEEVHNNEILPLINYNQLEEEGKGVEVVVVTVVEEQLVVEETVKAQKAEDKAVEDDNYESKLPVTFDEESNENKDLNILVGNEYQESFINEISQNGIDILEINQDSDHQVDGEDLETDIRSTEDKFSEILNDLVRGTREEKESIDSIEKELEEKLLNNENIEINKDYVCRRGENELLREIDAEESKVSESSHCHNNLQENVVTPIENNGDIIDAETKCSVEIEFPVSYDEETVYEDHGDASSSEEEDYMEDNICDDHIPTEECIQDLSSERHFESNDIFNYDENEEVINLKNNSITEVSEDNIENKESCEKDLEHESEDNANTGDYFDEIEVEKNIDEEEEDEKTEGTDSNIDIDVSNVTVVAKGLIVNDDDALSIVPLGDQLYFGSLDLEASCGVEAHSDDSGVTCVGTEGESFSDTMHCGSGEGDGTQAEYVDAVGGEGPVVVTQTEQSSSSSINKCLSGAGSSCSGACGGSGGGECQARGTTNNPVEGSPDHKCQYRLATAHVNKDSSATATAACPDDTSLEDVCSDVLSYSDTTFTIALRASTLQTLDTLGDDNQTLVDVESQCSSEGGSLISLDDPQLAAADSDAREPEGSLVKGECGDNINGEPECDGDEVSDGVDNYVYGEDCLGSPEPGNTVVWASCVAVREGESESEESDVDGEAEEADCLDEGCIEADSHTDVHHCPPEQTATTPTIACTDITQTPTTDELLLYDTQDPPVITSLLVTEGLSSDPLGECPEEDEDGGGEGTEDLSIASDEAAAVTVCPATPPPLIEATTDPTDPRQ</sequence>
<feature type="coiled-coil region" evidence="1">
    <location>
        <begin position="765"/>
        <end position="792"/>
    </location>
</feature>
<name>A0AAV2QJL6_MEGNR</name>
<reference evidence="3 4" key="1">
    <citation type="submission" date="2024-05" db="EMBL/GenBank/DDBJ databases">
        <authorList>
            <person name="Wallberg A."/>
        </authorList>
    </citation>
    <scope>NUCLEOTIDE SEQUENCE [LARGE SCALE GENOMIC DNA]</scope>
</reference>
<keyword evidence="4" id="KW-1185">Reference proteome</keyword>
<gene>
    <name evidence="3" type="ORF">MNOR_LOCUS13462</name>
</gene>
<accession>A0AAV2QJL6</accession>
<keyword evidence="1" id="KW-0175">Coiled coil</keyword>
<feature type="region of interest" description="Disordered" evidence="2">
    <location>
        <begin position="1"/>
        <end position="29"/>
    </location>
</feature>
<evidence type="ECO:0000313" key="3">
    <source>
        <dbReference type="EMBL" id="CAL4088105.1"/>
    </source>
</evidence>
<evidence type="ECO:0000256" key="2">
    <source>
        <dbReference type="SAM" id="MobiDB-lite"/>
    </source>
</evidence>
<organism evidence="3 4">
    <name type="scientific">Meganyctiphanes norvegica</name>
    <name type="common">Northern krill</name>
    <name type="synonym">Thysanopoda norvegica</name>
    <dbReference type="NCBI Taxonomy" id="48144"/>
    <lineage>
        <taxon>Eukaryota</taxon>
        <taxon>Metazoa</taxon>
        <taxon>Ecdysozoa</taxon>
        <taxon>Arthropoda</taxon>
        <taxon>Crustacea</taxon>
        <taxon>Multicrustacea</taxon>
        <taxon>Malacostraca</taxon>
        <taxon>Eumalacostraca</taxon>
        <taxon>Eucarida</taxon>
        <taxon>Euphausiacea</taxon>
        <taxon>Euphausiidae</taxon>
        <taxon>Meganyctiphanes</taxon>
    </lineage>
</organism>
<dbReference type="EMBL" id="CAXKWB010007715">
    <property type="protein sequence ID" value="CAL4088105.1"/>
    <property type="molecule type" value="Genomic_DNA"/>
</dbReference>
<dbReference type="Proteomes" id="UP001497623">
    <property type="component" value="Unassembled WGS sequence"/>
</dbReference>